<keyword evidence="3" id="KW-1029">Fimbrium biogenesis</keyword>
<evidence type="ECO:0000313" key="9">
    <source>
        <dbReference type="EMBL" id="PIT64092.1"/>
    </source>
</evidence>
<evidence type="ECO:0000256" key="4">
    <source>
        <dbReference type="ARBA" id="ARBA00022723"/>
    </source>
</evidence>
<accession>A0A2N9Y5W9</accession>
<feature type="signal peptide" evidence="7">
    <location>
        <begin position="1"/>
        <end position="38"/>
    </location>
</feature>
<reference evidence="9 10" key="1">
    <citation type="journal article" date="2017" name="MBio">
        <title>Type VI secretion-mediated competition in the bee gut microbiome.</title>
        <authorList>
            <person name="Steele M.I."/>
            <person name="Kwong W.K."/>
            <person name="Powell J.E."/>
            <person name="Whiteley M."/>
            <person name="Moran N.A."/>
        </authorList>
    </citation>
    <scope>NUCLEOTIDE SEQUENCE [LARGE SCALE GENOMIC DNA]</scope>
    <source>
        <strain evidence="9 10">PEB0171</strain>
    </source>
</reference>
<sequence>MYHNFEKNKKGSYFKGRKILFSAITAALSTFPVCQAQAESNIFADIPLYLQNSSTITTAYSVKPNITLLIDGSSSMKGGITFKCKVRTPVKKNKKGKTIQWTPPPKEYQYGFSPKPTSTNEIRYEDCKKVTTKLDEVKDVLLNILEDYRNDMYFAFRPLKKADDSTIEFLDTSIPEQYTKMVKNITDAEAGSGTPLTQQIPVVARNLVMNKLKYRCQKSFLVVLTDGESDDSYAVSDAKVDGYFDEGRSDTERLNFFHEAKYKTANKPKRLQYYTQTLASKNFGPYIYNSVFYNKTGREIITKNTKRTTDNAGQPWNAINPLTKQPFEQKAETFTIGVGLGLKNNSIGNIAIDYLENGAMPAGNFFNANSQKEILEAFNKIFESIKGSQKTTTITSISTAPAVAISSSEQNHLSITATTESGAWGSKLCIRKITDNNNSKCVQPSYGNRQLLLNNGTNTYLYSANLSAFKNDNFKIANNGKNQAEWVNGLLAWLSRSRNDASIKVDNFVLDYRQRTDSALAGFGETRNIGDIIDNPIIAAGNLDGSLQKYLVTSANDGMVYVFGATNNANFYDLKFNFMPMNIERQSNDGSDLVSHYYKDLTNNEYGKNSEHPHRFLLNGGMVVQQTEKRTDSKGKLLPQQTFMLSNMGQAGRGAFAINIGGNDLISGLPVGADNTGSNGWYKDISLFQTPTGKDNYLGFTIGTPAIARLRVNEDPDASATSVANHIREAAFINNGYNYSETLASNNSGHTSSESALYIYDILGVDVGTDGFQKTDYNKGELIAKLDLEQNSDQQPGGLSSPTVLDIDGDGVADIVYAGDYGGNLYRFDLRSPDPSQWTVHKIFSAGAPITSAPGAILVEDPNNNGNNNSKNPTVIVTFGTGSDVYQSDLNNKDQQAVYGIYDNLNDKAPTEVSKQALLKQQLTAAGNYRMLSDNKFDPKIHRGWYFNLESGTGERVVSKPIVISYAGVVFSRAYDVKKDNKLEDPCQVTERKQESDVYSGKIQYNIKTGGRLKHGDPNIEFDPNAPFGAALTVKGLYGLALSNSDTIKGLDIGTNGTQGSLIPDPNTSNAKKEECSRTPIFGVDSNGNKIIINIPKCSIKFKRLSWREVKNNYTS</sequence>
<dbReference type="InterPro" id="IPR008707">
    <property type="entry name" value="B-propeller_PilY1"/>
</dbReference>
<keyword evidence="5" id="KW-0106">Calcium</keyword>
<dbReference type="SUPFAM" id="SSF50998">
    <property type="entry name" value="Quinoprotein alcohol dehydrogenase-like"/>
    <property type="match status" value="1"/>
</dbReference>
<proteinExistence type="inferred from homology"/>
<dbReference type="PROSITE" id="PS50234">
    <property type="entry name" value="VWFA"/>
    <property type="match status" value="1"/>
</dbReference>
<comment type="similarity">
    <text evidence="2">Belongs to the PilY1 family.</text>
</comment>
<keyword evidence="7" id="KW-0732">Signal</keyword>
<protein>
    <recommendedName>
        <fullName evidence="8">VWFA domain-containing protein</fullName>
    </recommendedName>
</protein>
<evidence type="ECO:0000256" key="5">
    <source>
        <dbReference type="ARBA" id="ARBA00022837"/>
    </source>
</evidence>
<dbReference type="InterPro" id="IPR011047">
    <property type="entry name" value="Quinoprotein_ADH-like_sf"/>
</dbReference>
<evidence type="ECO:0000256" key="6">
    <source>
        <dbReference type="ARBA" id="ARBA00023263"/>
    </source>
</evidence>
<feature type="domain" description="VWFA" evidence="8">
    <location>
        <begin position="65"/>
        <end position="385"/>
    </location>
</feature>
<comment type="subcellular location">
    <subcellularLocation>
        <location evidence="1">Fimbrium</location>
    </subcellularLocation>
</comment>
<organism evidence="9 10">
    <name type="scientific">Snodgrassella alvi</name>
    <dbReference type="NCBI Taxonomy" id="1196083"/>
    <lineage>
        <taxon>Bacteria</taxon>
        <taxon>Pseudomonadati</taxon>
        <taxon>Pseudomonadota</taxon>
        <taxon>Betaproteobacteria</taxon>
        <taxon>Neisseriales</taxon>
        <taxon>Neisseriaceae</taxon>
        <taxon>Snodgrassella</taxon>
    </lineage>
</organism>
<dbReference type="Gene3D" id="3.40.50.410">
    <property type="entry name" value="von Willebrand factor, type A domain"/>
    <property type="match status" value="1"/>
</dbReference>
<dbReference type="InterPro" id="IPR002035">
    <property type="entry name" value="VWF_A"/>
</dbReference>
<evidence type="ECO:0000256" key="1">
    <source>
        <dbReference type="ARBA" id="ARBA00004561"/>
    </source>
</evidence>
<keyword evidence="6" id="KW-0281">Fimbrium</keyword>
<dbReference type="InterPro" id="IPR036465">
    <property type="entry name" value="vWFA_dom_sf"/>
</dbReference>
<dbReference type="Proteomes" id="UP000231094">
    <property type="component" value="Unassembled WGS sequence"/>
</dbReference>
<feature type="chain" id="PRO_5014718453" description="VWFA domain-containing protein" evidence="7">
    <location>
        <begin position="39"/>
        <end position="1116"/>
    </location>
</feature>
<evidence type="ECO:0000313" key="10">
    <source>
        <dbReference type="Proteomes" id="UP000231094"/>
    </source>
</evidence>
<dbReference type="GO" id="GO:0046872">
    <property type="term" value="F:metal ion binding"/>
    <property type="evidence" value="ECO:0007669"/>
    <property type="project" value="UniProtKB-KW"/>
</dbReference>
<evidence type="ECO:0000259" key="8">
    <source>
        <dbReference type="PROSITE" id="PS50234"/>
    </source>
</evidence>
<name>A0A2N9Y5W9_9NEIS</name>
<dbReference type="SUPFAM" id="SSF53300">
    <property type="entry name" value="vWA-like"/>
    <property type="match status" value="1"/>
</dbReference>
<evidence type="ECO:0000256" key="3">
    <source>
        <dbReference type="ARBA" id="ARBA00022558"/>
    </source>
</evidence>
<comment type="caution">
    <text evidence="9">The sequence shown here is derived from an EMBL/GenBank/DDBJ whole genome shotgun (WGS) entry which is preliminary data.</text>
</comment>
<dbReference type="RefSeq" id="WP_100141601.1">
    <property type="nucleotide sequence ID" value="NZ_MEIV01000021.1"/>
</dbReference>
<dbReference type="EMBL" id="MEIV01000021">
    <property type="protein sequence ID" value="PIT64092.1"/>
    <property type="molecule type" value="Genomic_DNA"/>
</dbReference>
<gene>
    <name evidence="9" type="ORF">BHC47_10320</name>
</gene>
<evidence type="ECO:0000256" key="2">
    <source>
        <dbReference type="ARBA" id="ARBA00008387"/>
    </source>
</evidence>
<dbReference type="Pfam" id="PF05567">
    <property type="entry name" value="T4P_PilY1"/>
    <property type="match status" value="1"/>
</dbReference>
<evidence type="ECO:0000256" key="7">
    <source>
        <dbReference type="SAM" id="SignalP"/>
    </source>
</evidence>
<dbReference type="GO" id="GO:0009289">
    <property type="term" value="C:pilus"/>
    <property type="evidence" value="ECO:0007669"/>
    <property type="project" value="UniProtKB-SubCell"/>
</dbReference>
<dbReference type="AlphaFoldDB" id="A0A2N9Y5W9"/>
<keyword evidence="4" id="KW-0479">Metal-binding</keyword>